<comment type="caution">
    <text evidence="2">The sequence shown here is derived from an EMBL/GenBank/DDBJ whole genome shotgun (WGS) entry which is preliminary data.</text>
</comment>
<organism evidence="2 3">
    <name type="scientific">Seiridium unicorne</name>
    <dbReference type="NCBI Taxonomy" id="138068"/>
    <lineage>
        <taxon>Eukaryota</taxon>
        <taxon>Fungi</taxon>
        <taxon>Dikarya</taxon>
        <taxon>Ascomycota</taxon>
        <taxon>Pezizomycotina</taxon>
        <taxon>Sordariomycetes</taxon>
        <taxon>Xylariomycetidae</taxon>
        <taxon>Amphisphaeriales</taxon>
        <taxon>Sporocadaceae</taxon>
        <taxon>Seiridium</taxon>
    </lineage>
</organism>
<feature type="chain" id="PRO_5046381461" evidence="1">
    <location>
        <begin position="17"/>
        <end position="85"/>
    </location>
</feature>
<keyword evidence="2" id="KW-0560">Oxidoreductase</keyword>
<name>A0ABR2UW88_9PEZI</name>
<sequence>VLHAPLALAFAALTAAHPGHERGESLKTLAQRDTWHANKRALDACSAKLEALHQCGVERRLAEFNRQRIARPIAVNGKWSTMNSV</sequence>
<feature type="non-terminal residue" evidence="2">
    <location>
        <position position="1"/>
    </location>
</feature>
<dbReference type="EMBL" id="JARVKF010000331">
    <property type="protein sequence ID" value="KAK9418940.1"/>
    <property type="molecule type" value="Genomic_DNA"/>
</dbReference>
<protein>
    <submittedName>
        <fullName evidence="2">Intradiol ring-cleavage dioxygenase</fullName>
    </submittedName>
</protein>
<proteinExistence type="predicted"/>
<accession>A0ABR2UW88</accession>
<reference evidence="2 3" key="1">
    <citation type="journal article" date="2024" name="J. Plant Pathol.">
        <title>Sequence and assembly of the genome of Seiridium unicorne, isolate CBS 538.82, causal agent of cypress canker disease.</title>
        <authorList>
            <person name="Scali E."/>
            <person name="Rocca G.D."/>
            <person name="Danti R."/>
            <person name="Garbelotto M."/>
            <person name="Barberini S."/>
            <person name="Baroncelli R."/>
            <person name="Emiliani G."/>
        </authorList>
    </citation>
    <scope>NUCLEOTIDE SEQUENCE [LARGE SCALE GENOMIC DNA]</scope>
    <source>
        <strain evidence="2 3">BM-138-508</strain>
    </source>
</reference>
<dbReference type="Proteomes" id="UP001408356">
    <property type="component" value="Unassembled WGS sequence"/>
</dbReference>
<gene>
    <name evidence="2" type="ORF">SUNI508_07461</name>
</gene>
<keyword evidence="1" id="KW-0732">Signal</keyword>
<evidence type="ECO:0000313" key="2">
    <source>
        <dbReference type="EMBL" id="KAK9418940.1"/>
    </source>
</evidence>
<keyword evidence="3" id="KW-1185">Reference proteome</keyword>
<feature type="signal peptide" evidence="1">
    <location>
        <begin position="1"/>
        <end position="16"/>
    </location>
</feature>
<dbReference type="GO" id="GO:0051213">
    <property type="term" value="F:dioxygenase activity"/>
    <property type="evidence" value="ECO:0007669"/>
    <property type="project" value="UniProtKB-KW"/>
</dbReference>
<evidence type="ECO:0000313" key="3">
    <source>
        <dbReference type="Proteomes" id="UP001408356"/>
    </source>
</evidence>
<evidence type="ECO:0000256" key="1">
    <source>
        <dbReference type="SAM" id="SignalP"/>
    </source>
</evidence>
<keyword evidence="2" id="KW-0223">Dioxygenase</keyword>